<comment type="similarity">
    <text evidence="2">Belongs to the PPR family. PCMP-H subfamily.</text>
</comment>
<gene>
    <name evidence="7" type="ORF">Nepgr_011418</name>
</gene>
<evidence type="ECO:0000313" key="8">
    <source>
        <dbReference type="Proteomes" id="UP001279734"/>
    </source>
</evidence>
<dbReference type="GO" id="GO:0009451">
    <property type="term" value="P:RNA modification"/>
    <property type="evidence" value="ECO:0007669"/>
    <property type="project" value="InterPro"/>
</dbReference>
<comment type="caution">
    <text evidence="7">The sequence shown here is derived from an EMBL/GenBank/DDBJ whole genome shotgun (WGS) entry which is preliminary data.</text>
</comment>
<dbReference type="Pfam" id="PF14432">
    <property type="entry name" value="DYW_deaminase"/>
    <property type="match status" value="1"/>
</dbReference>
<evidence type="ECO:0000313" key="7">
    <source>
        <dbReference type="EMBL" id="GMH09577.1"/>
    </source>
</evidence>
<dbReference type="Gene3D" id="1.25.40.10">
    <property type="entry name" value="Tetratricopeptide repeat domain"/>
    <property type="match status" value="4"/>
</dbReference>
<proteinExistence type="inferred from homology"/>
<keyword evidence="5" id="KW-0472">Membrane</keyword>
<evidence type="ECO:0000256" key="4">
    <source>
        <dbReference type="PROSITE-ProRule" id="PRU00708"/>
    </source>
</evidence>
<feature type="transmembrane region" description="Helical" evidence="5">
    <location>
        <begin position="698"/>
        <end position="720"/>
    </location>
</feature>
<sequence length="799" mass="89555">MNSLVRGRGRKRDFPSFWKILHQTKNRYYSFSSSIIQDPDATGSTDPFRVNLPPRSSRATDLVPADNLNSDIISCNRRITQFVRMDDLESALRVFSDMNVKTTVTWNSLLAGYSKKSGNVRDARQLFDKIPQPDIFSYNTMLACYLRNSDIETARVFFYQMPVKDIASWNTMITGLADHGKMEDARGLFLVMPEKNCVSWNAMISGFVQFGDLESAVALFAKAPVKSEVAWTAIISGYMKLGNVGMAEKCFEEMPMKNLVTFNCMIAGYVENCLSEEGLRLFRKMVACGIRPNPSTLSSVLLGCSNLSSLSLGKQIHQFMYKSPLFLDTTVGTSLLSMYCKCGVLDDALKLFVNMPRKDLVTWNSMISGYAHHGDGGIALSLFDRMKNEKIKPDWITFVAVLSACNHAGLVDLGLHYFNSMRKDYGVETKPEHYTCVVDLLGRAGKLTEAIHLIEKMPFKPHTAIYGALLGACRIHKNLELAEFAATKLLTTDPKTAAGYVQLANVYAAMRRWDHVARVRRSMKVNHIVKTPGYSWIEIKSIVHEFRSGDRVHPELCFIHEKLLELEKKMKLDGYVPDLEFALHDVGEEQKEQLLLWHSEKLAIAFGLIRAPKASPIRVFKNLRVCGDCHSAIKYISAIEGREIIVRDTNRFHHFRDGSCSCGDYCATVGLIQSSFFWGYLLTQLIGGIWANKIGGKLVLGFGVIWWSVATVLTPIAARINLPCLLIMRAVMGIGEGVAMPAMNNIISKWIPVSERSRALALKAYSSPNEDFGLNGEETRLSWELSQSLHEIDSIKSTA</sequence>
<keyword evidence="8" id="KW-1185">Reference proteome</keyword>
<dbReference type="PANTHER" id="PTHR47926">
    <property type="entry name" value="PENTATRICOPEPTIDE REPEAT-CONTAINING PROTEIN"/>
    <property type="match status" value="1"/>
</dbReference>
<dbReference type="InterPro" id="IPR032867">
    <property type="entry name" value="DYW_dom"/>
</dbReference>
<evidence type="ECO:0000256" key="2">
    <source>
        <dbReference type="ARBA" id="ARBA00006643"/>
    </source>
</evidence>
<dbReference type="InterPro" id="IPR046848">
    <property type="entry name" value="E_motif"/>
</dbReference>
<keyword evidence="3" id="KW-0677">Repeat</keyword>
<evidence type="ECO:0000256" key="3">
    <source>
        <dbReference type="ARBA" id="ARBA00022737"/>
    </source>
</evidence>
<organism evidence="7 8">
    <name type="scientific">Nepenthes gracilis</name>
    <name type="common">Slender pitcher plant</name>
    <dbReference type="NCBI Taxonomy" id="150966"/>
    <lineage>
        <taxon>Eukaryota</taxon>
        <taxon>Viridiplantae</taxon>
        <taxon>Streptophyta</taxon>
        <taxon>Embryophyta</taxon>
        <taxon>Tracheophyta</taxon>
        <taxon>Spermatophyta</taxon>
        <taxon>Magnoliopsida</taxon>
        <taxon>eudicotyledons</taxon>
        <taxon>Gunneridae</taxon>
        <taxon>Pentapetalae</taxon>
        <taxon>Caryophyllales</taxon>
        <taxon>Nepenthaceae</taxon>
        <taxon>Nepenthes</taxon>
    </lineage>
</organism>
<dbReference type="Proteomes" id="UP001279734">
    <property type="component" value="Unassembled WGS sequence"/>
</dbReference>
<dbReference type="FunFam" id="1.25.40.10:FF:001074">
    <property type="entry name" value="Pentatricopeptide repeat-containing protein, mitochondrial"/>
    <property type="match status" value="1"/>
</dbReference>
<evidence type="ECO:0000256" key="1">
    <source>
        <dbReference type="ARBA" id="ARBA00004141"/>
    </source>
</evidence>
<evidence type="ECO:0000256" key="5">
    <source>
        <dbReference type="SAM" id="Phobius"/>
    </source>
</evidence>
<dbReference type="GO" id="GO:0003723">
    <property type="term" value="F:RNA binding"/>
    <property type="evidence" value="ECO:0007669"/>
    <property type="project" value="InterPro"/>
</dbReference>
<dbReference type="Pfam" id="PF07690">
    <property type="entry name" value="MFS_1"/>
    <property type="match status" value="1"/>
</dbReference>
<keyword evidence="5" id="KW-0812">Transmembrane</keyword>
<dbReference type="FunFam" id="1.25.40.10:FF:000553">
    <property type="entry name" value="Pentatricopeptide repeat-containing protein, mitochondrial"/>
    <property type="match status" value="1"/>
</dbReference>
<evidence type="ECO:0000259" key="6">
    <source>
        <dbReference type="PROSITE" id="PS50850"/>
    </source>
</evidence>
<feature type="transmembrane region" description="Helical" evidence="5">
    <location>
        <begin position="670"/>
        <end position="691"/>
    </location>
</feature>
<dbReference type="Gene3D" id="1.20.1250.20">
    <property type="entry name" value="MFS general substrate transporter like domains"/>
    <property type="match status" value="1"/>
</dbReference>
<dbReference type="GO" id="GO:0016020">
    <property type="term" value="C:membrane"/>
    <property type="evidence" value="ECO:0007669"/>
    <property type="project" value="UniProtKB-SubCell"/>
</dbReference>
<comment type="subcellular location">
    <subcellularLocation>
        <location evidence="1">Membrane</location>
        <topology evidence="1">Multi-pass membrane protein</topology>
    </subcellularLocation>
</comment>
<reference evidence="7" key="1">
    <citation type="submission" date="2023-05" db="EMBL/GenBank/DDBJ databases">
        <title>Nepenthes gracilis genome sequencing.</title>
        <authorList>
            <person name="Fukushima K."/>
        </authorList>
    </citation>
    <scope>NUCLEOTIDE SEQUENCE</scope>
    <source>
        <strain evidence="7">SING2019-196</strain>
    </source>
</reference>
<dbReference type="PROSITE" id="PS50850">
    <property type="entry name" value="MFS"/>
    <property type="match status" value="1"/>
</dbReference>
<dbReference type="InterPro" id="IPR002885">
    <property type="entry name" value="PPR_rpt"/>
</dbReference>
<dbReference type="GO" id="GO:0008270">
    <property type="term" value="F:zinc ion binding"/>
    <property type="evidence" value="ECO:0007669"/>
    <property type="project" value="InterPro"/>
</dbReference>
<dbReference type="InterPro" id="IPR046960">
    <property type="entry name" value="PPR_At4g14850-like_plant"/>
</dbReference>
<feature type="repeat" description="PPR" evidence="4">
    <location>
        <begin position="165"/>
        <end position="199"/>
    </location>
</feature>
<feature type="repeat" description="PPR" evidence="4">
    <location>
        <begin position="359"/>
        <end position="393"/>
    </location>
</feature>
<dbReference type="InterPro" id="IPR011990">
    <property type="entry name" value="TPR-like_helical_dom_sf"/>
</dbReference>
<feature type="domain" description="Major facilitator superfamily (MFS) profile" evidence="6">
    <location>
        <begin position="607"/>
        <end position="799"/>
    </location>
</feature>
<dbReference type="Pfam" id="PF20431">
    <property type="entry name" value="E_motif"/>
    <property type="match status" value="1"/>
</dbReference>
<protein>
    <recommendedName>
        <fullName evidence="6">Major facilitator superfamily (MFS) profile domain-containing protein</fullName>
    </recommendedName>
</protein>
<accession>A0AAD3SEA9</accession>
<dbReference type="FunFam" id="1.25.40.10:FF:001531">
    <property type="entry name" value="Pentatricopeptide repeat-containing protein At4g16835, mitochondrial"/>
    <property type="match status" value="1"/>
</dbReference>
<dbReference type="SUPFAM" id="SSF48452">
    <property type="entry name" value="TPR-like"/>
    <property type="match status" value="1"/>
</dbReference>
<dbReference type="PROSITE" id="PS51375">
    <property type="entry name" value="PPR"/>
    <property type="match status" value="6"/>
</dbReference>
<dbReference type="InterPro" id="IPR011701">
    <property type="entry name" value="MFS"/>
</dbReference>
<dbReference type="EMBL" id="BSYO01000009">
    <property type="protein sequence ID" value="GMH09577.1"/>
    <property type="molecule type" value="Genomic_DNA"/>
</dbReference>
<feature type="repeat" description="PPR" evidence="4">
    <location>
        <begin position="227"/>
        <end position="257"/>
    </location>
</feature>
<dbReference type="NCBIfam" id="TIGR00756">
    <property type="entry name" value="PPR"/>
    <property type="match status" value="6"/>
</dbReference>
<dbReference type="AlphaFoldDB" id="A0AAD3SEA9"/>
<dbReference type="SUPFAM" id="SSF103473">
    <property type="entry name" value="MFS general substrate transporter"/>
    <property type="match status" value="1"/>
</dbReference>
<feature type="repeat" description="PPR" evidence="4">
    <location>
        <begin position="102"/>
        <end position="137"/>
    </location>
</feature>
<keyword evidence="5" id="KW-1133">Transmembrane helix</keyword>
<dbReference type="InterPro" id="IPR036259">
    <property type="entry name" value="MFS_trans_sf"/>
</dbReference>
<feature type="repeat" description="PPR" evidence="4">
    <location>
        <begin position="258"/>
        <end position="292"/>
    </location>
</feature>
<name>A0AAD3SEA9_NEPGR</name>
<dbReference type="FunFam" id="1.25.40.10:FF:000144">
    <property type="entry name" value="Pentatricopeptide repeat-containing protein, mitochondrial"/>
    <property type="match status" value="1"/>
</dbReference>
<dbReference type="InterPro" id="IPR020846">
    <property type="entry name" value="MFS_dom"/>
</dbReference>
<dbReference type="GO" id="GO:0022857">
    <property type="term" value="F:transmembrane transporter activity"/>
    <property type="evidence" value="ECO:0007669"/>
    <property type="project" value="InterPro"/>
</dbReference>
<feature type="repeat" description="PPR" evidence="4">
    <location>
        <begin position="328"/>
        <end position="358"/>
    </location>
</feature>
<dbReference type="Pfam" id="PF13041">
    <property type="entry name" value="PPR_2"/>
    <property type="match status" value="2"/>
</dbReference>
<dbReference type="Pfam" id="PF01535">
    <property type="entry name" value="PPR"/>
    <property type="match status" value="5"/>
</dbReference>
<dbReference type="PANTHER" id="PTHR47926:SF410">
    <property type="entry name" value="(WILD MALAYSIAN BANANA) HYPOTHETICAL PROTEIN"/>
    <property type="match status" value="1"/>
</dbReference>